<keyword evidence="8" id="KW-0175">Coiled coil</keyword>
<feature type="compositionally biased region" description="Polar residues" evidence="9">
    <location>
        <begin position="392"/>
        <end position="408"/>
    </location>
</feature>
<dbReference type="FunFam" id="1.10.10.60:FF:000021">
    <property type="entry name" value="CDC5 cell division cycle 5-like"/>
    <property type="match status" value="1"/>
</dbReference>
<dbReference type="InterPro" id="IPR017930">
    <property type="entry name" value="Myb_dom"/>
</dbReference>
<evidence type="ECO:0000259" key="11">
    <source>
        <dbReference type="PROSITE" id="PS51294"/>
    </source>
</evidence>
<dbReference type="AlphaFoldDB" id="F2UM84"/>
<dbReference type="CDD" id="cd11659">
    <property type="entry name" value="SANT_CDC5_II"/>
    <property type="match status" value="1"/>
</dbReference>
<accession>F2UM84</accession>
<keyword evidence="13" id="KW-1185">Reference proteome</keyword>
<evidence type="ECO:0000256" key="4">
    <source>
        <dbReference type="ARBA" id="ARBA00022737"/>
    </source>
</evidence>
<dbReference type="PROSITE" id="PS50090">
    <property type="entry name" value="MYB_LIKE"/>
    <property type="match status" value="2"/>
</dbReference>
<dbReference type="RefSeq" id="XP_004989556.1">
    <property type="nucleotide sequence ID" value="XM_004989499.1"/>
</dbReference>
<dbReference type="CDD" id="cd00167">
    <property type="entry name" value="SANT"/>
    <property type="match status" value="1"/>
</dbReference>
<dbReference type="InterPro" id="IPR047242">
    <property type="entry name" value="CDC5L/Cef1"/>
</dbReference>
<dbReference type="PROSITE" id="PS51294">
    <property type="entry name" value="HTH_MYB"/>
    <property type="match status" value="2"/>
</dbReference>
<feature type="compositionally biased region" description="Low complexity" evidence="9">
    <location>
        <begin position="426"/>
        <end position="440"/>
    </location>
</feature>
<dbReference type="GeneID" id="16070098"/>
<dbReference type="SUPFAM" id="SSF46689">
    <property type="entry name" value="Homeodomain-like"/>
    <property type="match status" value="1"/>
</dbReference>
<dbReference type="PANTHER" id="PTHR45885:SF1">
    <property type="entry name" value="CELL DIVISION CYCLE 5-LIKE PROTEIN"/>
    <property type="match status" value="1"/>
</dbReference>
<dbReference type="STRING" id="946362.F2UM84"/>
<feature type="domain" description="HTH myb-type" evidence="11">
    <location>
        <begin position="4"/>
        <end position="59"/>
    </location>
</feature>
<keyword evidence="6" id="KW-0508">mRNA splicing</keyword>
<feature type="domain" description="Myb-like" evidence="10">
    <location>
        <begin position="4"/>
        <end position="55"/>
    </location>
</feature>
<keyword evidence="4" id="KW-0677">Repeat</keyword>
<feature type="compositionally biased region" description="Basic and acidic residues" evidence="9">
    <location>
        <begin position="117"/>
        <end position="140"/>
    </location>
</feature>
<dbReference type="InParanoid" id="F2UM84"/>
<evidence type="ECO:0000313" key="13">
    <source>
        <dbReference type="Proteomes" id="UP000007799"/>
    </source>
</evidence>
<reference evidence="12" key="1">
    <citation type="submission" date="2009-08" db="EMBL/GenBank/DDBJ databases">
        <title>Annotation of Salpingoeca rosetta.</title>
        <authorList>
            <consortium name="The Broad Institute Genome Sequencing Platform"/>
            <person name="Russ C."/>
            <person name="Cuomo C."/>
            <person name="Burger G."/>
            <person name="Gray M.W."/>
            <person name="Holland P.W.H."/>
            <person name="King N."/>
            <person name="Lang F.B.F."/>
            <person name="Roger A.J."/>
            <person name="Ruiz-Trillo I."/>
            <person name="Young S.K."/>
            <person name="Zeng Q."/>
            <person name="Gargeya S."/>
            <person name="Alvarado L."/>
            <person name="Berlin A."/>
            <person name="Chapman S.B."/>
            <person name="Chen Z."/>
            <person name="Freedman E."/>
            <person name="Gellesch M."/>
            <person name="Goldberg J."/>
            <person name="Griggs A."/>
            <person name="Gujja S."/>
            <person name="Heilman E."/>
            <person name="Heiman D."/>
            <person name="Howarth C."/>
            <person name="Mehta T."/>
            <person name="Neiman D."/>
            <person name="Pearson M."/>
            <person name="Roberts A."/>
            <person name="Saif S."/>
            <person name="Shea T."/>
            <person name="Shenoy N."/>
            <person name="Sisk P."/>
            <person name="Stolte C."/>
            <person name="Sykes S."/>
            <person name="White J."/>
            <person name="Yandava C."/>
            <person name="Haas B."/>
            <person name="Nusbaum C."/>
            <person name="Birren B."/>
        </authorList>
    </citation>
    <scope>NUCLEOTIDE SEQUENCE</scope>
    <source>
        <strain evidence="12">ATCC 50818</strain>
    </source>
</reference>
<dbReference type="Proteomes" id="UP000007799">
    <property type="component" value="Unassembled WGS sequence"/>
</dbReference>
<evidence type="ECO:0000256" key="8">
    <source>
        <dbReference type="SAM" id="Coils"/>
    </source>
</evidence>
<feature type="region of interest" description="Disordered" evidence="9">
    <location>
        <begin position="376"/>
        <end position="468"/>
    </location>
</feature>
<keyword evidence="3" id="KW-0747">Spliceosome</keyword>
<dbReference type="GO" id="GO:0000398">
    <property type="term" value="P:mRNA splicing, via spliceosome"/>
    <property type="evidence" value="ECO:0007669"/>
    <property type="project" value="InterPro"/>
</dbReference>
<proteinExistence type="inferred from homology"/>
<feature type="domain" description="Myb-like" evidence="10">
    <location>
        <begin position="56"/>
        <end position="105"/>
    </location>
</feature>
<keyword evidence="2" id="KW-0507">mRNA processing</keyword>
<evidence type="ECO:0000256" key="6">
    <source>
        <dbReference type="ARBA" id="ARBA00023187"/>
    </source>
</evidence>
<dbReference type="Pfam" id="PF13921">
    <property type="entry name" value="Myb_DNA-bind_6"/>
    <property type="match status" value="1"/>
</dbReference>
<dbReference type="GO" id="GO:0000981">
    <property type="term" value="F:DNA-binding transcription factor activity, RNA polymerase II-specific"/>
    <property type="evidence" value="ECO:0007669"/>
    <property type="project" value="TreeGrafter"/>
</dbReference>
<organism evidence="12 13">
    <name type="scientific">Salpingoeca rosetta (strain ATCC 50818 / BSB-021)</name>
    <dbReference type="NCBI Taxonomy" id="946362"/>
    <lineage>
        <taxon>Eukaryota</taxon>
        <taxon>Choanoflagellata</taxon>
        <taxon>Craspedida</taxon>
        <taxon>Salpingoecidae</taxon>
        <taxon>Salpingoeca</taxon>
    </lineage>
</organism>
<keyword evidence="7" id="KW-0539">Nucleus</keyword>
<dbReference type="InterPro" id="IPR021786">
    <property type="entry name" value="Cdc5p/Cef1_C"/>
</dbReference>
<dbReference type="KEGG" id="sre:PTSG_09300"/>
<dbReference type="SMART" id="SM00717">
    <property type="entry name" value="SANT"/>
    <property type="match status" value="2"/>
</dbReference>
<name>F2UM84_SALR5</name>
<keyword evidence="5" id="KW-0238">DNA-binding</keyword>
<dbReference type="Gene3D" id="1.10.10.60">
    <property type="entry name" value="Homeodomain-like"/>
    <property type="match status" value="2"/>
</dbReference>
<evidence type="ECO:0000259" key="10">
    <source>
        <dbReference type="PROSITE" id="PS50090"/>
    </source>
</evidence>
<protein>
    <submittedName>
        <fullName evidence="12">Cdc5l protein</fullName>
    </submittedName>
</protein>
<dbReference type="GO" id="GO:0000974">
    <property type="term" value="C:Prp19 complex"/>
    <property type="evidence" value="ECO:0007669"/>
    <property type="project" value="InterPro"/>
</dbReference>
<dbReference type="OrthoDB" id="1410009at2759"/>
<dbReference type="PANTHER" id="PTHR45885">
    <property type="entry name" value="CELL DIVISION CYCLE 5-LIKE PROTEIN"/>
    <property type="match status" value="1"/>
</dbReference>
<feature type="coiled-coil region" evidence="8">
    <location>
        <begin position="506"/>
        <end position="533"/>
    </location>
</feature>
<evidence type="ECO:0000256" key="2">
    <source>
        <dbReference type="ARBA" id="ARBA00022664"/>
    </source>
</evidence>
<feature type="domain" description="HTH myb-type" evidence="11">
    <location>
        <begin position="60"/>
        <end position="109"/>
    </location>
</feature>
<dbReference type="EMBL" id="GL832982">
    <property type="protein sequence ID" value="EGD78233.1"/>
    <property type="molecule type" value="Genomic_DNA"/>
</dbReference>
<evidence type="ECO:0000256" key="5">
    <source>
        <dbReference type="ARBA" id="ARBA00023125"/>
    </source>
</evidence>
<dbReference type="OMA" id="KMGMAGE"/>
<evidence type="ECO:0000256" key="3">
    <source>
        <dbReference type="ARBA" id="ARBA00022728"/>
    </source>
</evidence>
<dbReference type="InterPro" id="IPR001005">
    <property type="entry name" value="SANT/Myb"/>
</dbReference>
<dbReference type="Pfam" id="PF11831">
    <property type="entry name" value="Myb_Cef"/>
    <property type="match status" value="1"/>
</dbReference>
<dbReference type="eggNOG" id="KOG0050">
    <property type="taxonomic scope" value="Eukaryota"/>
</dbReference>
<feature type="compositionally biased region" description="Basic and acidic residues" evidence="9">
    <location>
        <begin position="441"/>
        <end position="468"/>
    </location>
</feature>
<comment type="similarity">
    <text evidence="1">Belongs to the CEF1 family.</text>
</comment>
<sequence length="769" mass="87642">MSARIFIKGGVWKNTEDEILKAAVMKYGPNQWDRVASLLHRKSAAQCKRRWYEWLDPSIKKTEWSREEEEKLLHLAKLMPTQWMTFAPMIGRTASQCLEHYEKLLDQAQGSEPIGQDDPRRLRPGEIDPMAHTRPARPDPIDMDEDEKEMLSEARARLANTQGKKAKRKARERQLIEAKRLARLQKRREMRAAGIELKQRKRRSKMLDYNAEIPFQKLAPKGFHDPSEDDAIKLDNLRLRRRKDVEGMSKQAMEEKARREDEKKLEELKKKNLPAALMKLNQIKGDEPQRKRSKLVLPAPQVSDEELEELVKLGQTGVDALATMDESGPTGALLQDYRETPSISQAARTPKAPQGEDNLLKEAKNIIALQQTGSVLEGGENTPLHDGGGSFSGVTPQRAQTATPNRVLSTPYRGATVQHTPSRHQTPAATPATPDEASTPLRDKLGINREKDSRLLTPSTKEDRERQRDIKASLRDGLASLPQPKRDYEIVVPEIEDEEERTDMDIEKDAAEVDEEEEERKRLIAEKEFKRQSQALQRGLALPSSVNEDVFTARQKLDDLQAADEQIKQEMLNLLKQDKSLIKQLEKPTDEEMAAARAALDEEIAAVRKEKHGDAATDESIADEYMQSWQRMHEDVTFVAGKKRYGRTSLCSKQDLVDTRELEHKRLVGFMTKDFKKAAKMEKKLLIALGGYQKRAAAIRKSIAALGEQLEQARLQKKAFEVMRLNELKIIPERRQQLATDVDAEEKRQTELQARYRQLAVNSSAAQQQ</sequence>
<dbReference type="InterPro" id="IPR009057">
    <property type="entry name" value="Homeodomain-like_sf"/>
</dbReference>
<evidence type="ECO:0000256" key="7">
    <source>
        <dbReference type="ARBA" id="ARBA00023242"/>
    </source>
</evidence>
<feature type="region of interest" description="Disordered" evidence="9">
    <location>
        <begin position="108"/>
        <end position="142"/>
    </location>
</feature>
<dbReference type="GO" id="GO:0000977">
    <property type="term" value="F:RNA polymerase II transcription regulatory region sequence-specific DNA binding"/>
    <property type="evidence" value="ECO:0007669"/>
    <property type="project" value="TreeGrafter"/>
</dbReference>
<dbReference type="InterPro" id="IPR047240">
    <property type="entry name" value="SANT_CDC5L_II"/>
</dbReference>
<evidence type="ECO:0000256" key="9">
    <source>
        <dbReference type="SAM" id="MobiDB-lite"/>
    </source>
</evidence>
<evidence type="ECO:0000313" key="12">
    <source>
        <dbReference type="EMBL" id="EGD78233.1"/>
    </source>
</evidence>
<dbReference type="GO" id="GO:0005681">
    <property type="term" value="C:spliceosomal complex"/>
    <property type="evidence" value="ECO:0007669"/>
    <property type="project" value="UniProtKB-KW"/>
</dbReference>
<dbReference type="FunCoup" id="F2UM84">
    <property type="interactions" value="1707"/>
</dbReference>
<gene>
    <name evidence="12" type="ORF">PTSG_09300</name>
</gene>
<evidence type="ECO:0000256" key="1">
    <source>
        <dbReference type="ARBA" id="ARBA00010506"/>
    </source>
</evidence>
<feature type="coiled-coil region" evidence="8">
    <location>
        <begin position="696"/>
        <end position="762"/>
    </location>
</feature>